<gene>
    <name evidence="3" type="ORF">BN961_03819</name>
</gene>
<dbReference type="PROSITE" id="PS51186">
    <property type="entry name" value="GNAT"/>
    <property type="match status" value="1"/>
</dbReference>
<dbReference type="SUPFAM" id="SSF55729">
    <property type="entry name" value="Acyl-CoA N-acyltransferases (Nat)"/>
    <property type="match status" value="1"/>
</dbReference>
<organism evidence="3 4">
    <name type="scientific">Afipia felis</name>
    <name type="common">Cat scratch disease bacillus</name>
    <dbReference type="NCBI Taxonomy" id="1035"/>
    <lineage>
        <taxon>Bacteria</taxon>
        <taxon>Pseudomonadati</taxon>
        <taxon>Pseudomonadota</taxon>
        <taxon>Alphaproteobacteria</taxon>
        <taxon>Hyphomicrobiales</taxon>
        <taxon>Nitrobacteraceae</taxon>
        <taxon>Afipia</taxon>
    </lineage>
</organism>
<dbReference type="Gene3D" id="3.40.630.30">
    <property type="match status" value="1"/>
</dbReference>
<dbReference type="EMBL" id="CCAZ020000002">
    <property type="protein sequence ID" value="CEG10380.1"/>
    <property type="molecule type" value="Genomic_DNA"/>
</dbReference>
<dbReference type="InterPro" id="IPR052829">
    <property type="entry name" value="N-acetyltransferase_domain"/>
</dbReference>
<comment type="caution">
    <text evidence="3">The sequence shown here is derived from an EMBL/GenBank/DDBJ whole genome shotgun (WGS) entry which is preliminary data.</text>
</comment>
<dbReference type="PANTHER" id="PTHR43259">
    <property type="entry name" value="SPT10P"/>
    <property type="match status" value="1"/>
</dbReference>
<dbReference type="PANTHER" id="PTHR43259:SF1">
    <property type="entry name" value="N-ACETYLTRANSFERASE DOMAIN-CONTAINING PROTEIN"/>
    <property type="match status" value="1"/>
</dbReference>
<protein>
    <submittedName>
        <fullName evidence="3">Acetyltransferase (GNAT) family protein</fullName>
    </submittedName>
</protein>
<dbReference type="STRING" id="1035.BN961_03819"/>
<dbReference type="Pfam" id="PF00583">
    <property type="entry name" value="Acetyltransf_1"/>
    <property type="match status" value="1"/>
</dbReference>
<accession>A0A090MSS8</accession>
<keyword evidence="1" id="KW-0812">Transmembrane</keyword>
<keyword evidence="4" id="KW-1185">Reference proteome</keyword>
<keyword evidence="1" id="KW-1133">Transmembrane helix</keyword>
<dbReference type="GO" id="GO:0016747">
    <property type="term" value="F:acyltransferase activity, transferring groups other than amino-acyl groups"/>
    <property type="evidence" value="ECO:0007669"/>
    <property type="project" value="InterPro"/>
</dbReference>
<evidence type="ECO:0000259" key="2">
    <source>
        <dbReference type="PROSITE" id="PS51186"/>
    </source>
</evidence>
<dbReference type="InterPro" id="IPR000182">
    <property type="entry name" value="GNAT_dom"/>
</dbReference>
<reference evidence="3 4" key="1">
    <citation type="journal article" date="2014" name="Genome Announc.">
        <title>Genome Sequence of Afipia felis Strain 76713, Isolated in Hospital Water Using an Amoeba Co-Culture Procedure.</title>
        <authorList>
            <person name="Benamar S."/>
            <person name="La Scola B."/>
            <person name="Croce O."/>
        </authorList>
    </citation>
    <scope>NUCLEOTIDE SEQUENCE [LARGE SCALE GENOMIC DNA]</scope>
    <source>
        <strain evidence="3 4">76713</strain>
    </source>
</reference>
<evidence type="ECO:0000313" key="4">
    <source>
        <dbReference type="Proteomes" id="UP000035762"/>
    </source>
</evidence>
<sequence>MPKIAVERTVGETNRAVLKGLWSYNTEKLGKHRHKRFAVSLREKNVIVGGVTGEVWINVLFIQMFWIEARLRRKDYGTRLIAAIEDEARKFGAVRAYVDTMSFQAPGFYRSCGYKEFGSIDGYPQDTTRHWFTKKL</sequence>
<feature type="domain" description="N-acetyltransferase" evidence="2">
    <location>
        <begin position="1"/>
        <end position="136"/>
    </location>
</feature>
<evidence type="ECO:0000313" key="3">
    <source>
        <dbReference type="EMBL" id="CEG10380.1"/>
    </source>
</evidence>
<name>A0A090MSS8_AFIFE</name>
<dbReference type="Proteomes" id="UP000035762">
    <property type="component" value="Unassembled WGS sequence"/>
</dbReference>
<dbReference type="AlphaFoldDB" id="A0A090MSS8"/>
<keyword evidence="1" id="KW-0472">Membrane</keyword>
<proteinExistence type="predicted"/>
<evidence type="ECO:0000256" key="1">
    <source>
        <dbReference type="SAM" id="Phobius"/>
    </source>
</evidence>
<dbReference type="RefSeq" id="WP_048757902.1">
    <property type="nucleotide sequence ID" value="NZ_CCAZ020000002.1"/>
</dbReference>
<dbReference type="InterPro" id="IPR016181">
    <property type="entry name" value="Acyl_CoA_acyltransferase"/>
</dbReference>
<dbReference type="CDD" id="cd04301">
    <property type="entry name" value="NAT_SF"/>
    <property type="match status" value="1"/>
</dbReference>
<dbReference type="OrthoDB" id="9787920at2"/>
<feature type="transmembrane region" description="Helical" evidence="1">
    <location>
        <begin position="46"/>
        <end position="67"/>
    </location>
</feature>